<dbReference type="PANTHER" id="PTHR20855">
    <property type="entry name" value="ADIPOR/PROGESTIN RECEPTOR-RELATED"/>
    <property type="match status" value="1"/>
</dbReference>
<evidence type="ECO:0000256" key="1">
    <source>
        <dbReference type="ARBA" id="ARBA00004141"/>
    </source>
</evidence>
<gene>
    <name evidence="9" type="ordered locus">DEHA2E01408g</name>
</gene>
<dbReference type="GO" id="GO:0006882">
    <property type="term" value="P:intracellular zinc ion homeostasis"/>
    <property type="evidence" value="ECO:0007669"/>
    <property type="project" value="TreeGrafter"/>
</dbReference>
<dbReference type="eggNOG" id="KOG0748">
    <property type="taxonomic scope" value="Eukaryota"/>
</dbReference>
<keyword evidence="10" id="KW-1185">Reference proteome</keyword>
<evidence type="ECO:0000313" key="10">
    <source>
        <dbReference type="Proteomes" id="UP000000599"/>
    </source>
</evidence>
<feature type="compositionally biased region" description="Low complexity" evidence="7">
    <location>
        <begin position="1"/>
        <end position="13"/>
    </location>
</feature>
<evidence type="ECO:0000256" key="6">
    <source>
        <dbReference type="SAM" id="Coils"/>
    </source>
</evidence>
<keyword evidence="5" id="KW-0862">Zinc</keyword>
<dbReference type="Proteomes" id="UP000000599">
    <property type="component" value="Chromosome E"/>
</dbReference>
<proteinExistence type="predicted"/>
<dbReference type="STRING" id="284592.Q6BQY2"/>
<dbReference type="RefSeq" id="XP_459388.2">
    <property type="nucleotide sequence ID" value="XM_459388.1"/>
</dbReference>
<protein>
    <submittedName>
        <fullName evidence="9">DEHA2E01408p</fullName>
    </submittedName>
</protein>
<dbReference type="FunCoup" id="Q6BQY2">
    <property type="interactions" value="36"/>
</dbReference>
<accession>Q6BQY2</accession>
<evidence type="ECO:0000256" key="8">
    <source>
        <dbReference type="SAM" id="Phobius"/>
    </source>
</evidence>
<dbReference type="VEuPathDB" id="FungiDB:DEHA2E01408g"/>
<dbReference type="EMBL" id="CR382137">
    <property type="protein sequence ID" value="CAG87599.2"/>
    <property type="molecule type" value="Genomic_DNA"/>
</dbReference>
<evidence type="ECO:0000256" key="7">
    <source>
        <dbReference type="SAM" id="MobiDB-lite"/>
    </source>
</evidence>
<feature type="binding site" evidence="5">
    <location>
        <position position="306"/>
    </location>
    <ligand>
        <name>Zn(2+)</name>
        <dbReference type="ChEBI" id="CHEBI:29105"/>
    </ligand>
</feature>
<evidence type="ECO:0000256" key="2">
    <source>
        <dbReference type="ARBA" id="ARBA00022692"/>
    </source>
</evidence>
<dbReference type="KEGG" id="dha:DEHA2E01408g"/>
<feature type="transmembrane region" description="Helical" evidence="8">
    <location>
        <begin position="384"/>
        <end position="404"/>
    </location>
</feature>
<feature type="coiled-coil region" evidence="6">
    <location>
        <begin position="467"/>
        <end position="520"/>
    </location>
</feature>
<reference evidence="9 10" key="1">
    <citation type="journal article" date="2004" name="Nature">
        <title>Genome evolution in yeasts.</title>
        <authorList>
            <consortium name="Genolevures"/>
            <person name="Dujon B."/>
            <person name="Sherman D."/>
            <person name="Fischer G."/>
            <person name="Durrens P."/>
            <person name="Casaregola S."/>
            <person name="Lafontaine I."/>
            <person name="de Montigny J."/>
            <person name="Marck C."/>
            <person name="Neuveglise C."/>
            <person name="Talla E."/>
            <person name="Goffard N."/>
            <person name="Frangeul L."/>
            <person name="Aigle M."/>
            <person name="Anthouard V."/>
            <person name="Babour A."/>
            <person name="Barbe V."/>
            <person name="Barnay S."/>
            <person name="Blanchin S."/>
            <person name="Beckerich J.M."/>
            <person name="Beyne E."/>
            <person name="Bleykasten C."/>
            <person name="Boisrame A."/>
            <person name="Boyer J."/>
            <person name="Cattolico L."/>
            <person name="Confanioleri F."/>
            <person name="de Daruvar A."/>
            <person name="Despons L."/>
            <person name="Fabre E."/>
            <person name="Fairhead C."/>
            <person name="Ferry-Dumazet H."/>
            <person name="Groppi A."/>
            <person name="Hantraye F."/>
            <person name="Hennequin C."/>
            <person name="Jauniaux N."/>
            <person name="Joyet P."/>
            <person name="Kachouri R."/>
            <person name="Kerrest A."/>
            <person name="Koszul R."/>
            <person name="Lemaire M."/>
            <person name="Lesur I."/>
            <person name="Ma L."/>
            <person name="Muller H."/>
            <person name="Nicaud J.M."/>
            <person name="Nikolski M."/>
            <person name="Oztas S."/>
            <person name="Ozier-Kalogeropoulos O."/>
            <person name="Pellenz S."/>
            <person name="Potier S."/>
            <person name="Richard G.F."/>
            <person name="Straub M.L."/>
            <person name="Suleau A."/>
            <person name="Swennene D."/>
            <person name="Tekaia F."/>
            <person name="Wesolowski-Louvel M."/>
            <person name="Westhof E."/>
            <person name="Wirth B."/>
            <person name="Zeniou-Meyer M."/>
            <person name="Zivanovic I."/>
            <person name="Bolotin-Fukuhara M."/>
            <person name="Thierry A."/>
            <person name="Bouchier C."/>
            <person name="Caudron B."/>
            <person name="Scarpelli C."/>
            <person name="Gaillardin C."/>
            <person name="Weissenbach J."/>
            <person name="Wincker P."/>
            <person name="Souciet J.L."/>
        </authorList>
    </citation>
    <scope>NUCLEOTIDE SEQUENCE [LARGE SCALE GENOMIC DNA]</scope>
    <source>
        <strain evidence="10">ATCC 36239 / CBS 767 / BCRC 21394 / JCM 1990 / NBRC 0083 / IGC 2968</strain>
    </source>
</reference>
<feature type="transmembrane region" description="Helical" evidence="8">
    <location>
        <begin position="286"/>
        <end position="308"/>
    </location>
</feature>
<dbReference type="GO" id="GO:0016020">
    <property type="term" value="C:membrane"/>
    <property type="evidence" value="ECO:0007669"/>
    <property type="project" value="UniProtKB-SubCell"/>
</dbReference>
<comment type="subcellular location">
    <subcellularLocation>
        <location evidence="1">Membrane</location>
        <topology evidence="1">Multi-pass membrane protein</topology>
    </subcellularLocation>
</comment>
<dbReference type="GO" id="GO:0046872">
    <property type="term" value="F:metal ion binding"/>
    <property type="evidence" value="ECO:0007669"/>
    <property type="project" value="UniProtKB-KW"/>
</dbReference>
<keyword evidence="3 8" id="KW-1133">Transmembrane helix</keyword>
<dbReference type="PANTHER" id="PTHR20855:SF97">
    <property type="entry name" value="ADIPOR-LIKE RECEPTOR IZH3-RELATED"/>
    <property type="match status" value="1"/>
</dbReference>
<evidence type="ECO:0000256" key="5">
    <source>
        <dbReference type="PIRSR" id="PIRSR604254-1"/>
    </source>
</evidence>
<keyword evidence="2 8" id="KW-0812">Transmembrane</keyword>
<dbReference type="Pfam" id="PF03006">
    <property type="entry name" value="HlyIII"/>
    <property type="match status" value="1"/>
</dbReference>
<evidence type="ECO:0000313" key="9">
    <source>
        <dbReference type="EMBL" id="CAG87599.2"/>
    </source>
</evidence>
<name>Q6BQY2_DEBHA</name>
<keyword evidence="5" id="KW-0479">Metal-binding</keyword>
<dbReference type="GeneID" id="2902309"/>
<evidence type="ECO:0000256" key="3">
    <source>
        <dbReference type="ARBA" id="ARBA00022989"/>
    </source>
</evidence>
<dbReference type="GO" id="GO:0038023">
    <property type="term" value="F:signaling receptor activity"/>
    <property type="evidence" value="ECO:0007669"/>
    <property type="project" value="TreeGrafter"/>
</dbReference>
<dbReference type="InterPro" id="IPR004254">
    <property type="entry name" value="AdipoR/HlyIII-related"/>
</dbReference>
<feature type="transmembrane region" description="Helical" evidence="8">
    <location>
        <begin position="416"/>
        <end position="436"/>
    </location>
</feature>
<feature type="transmembrane region" description="Helical" evidence="8">
    <location>
        <begin position="320"/>
        <end position="339"/>
    </location>
</feature>
<feature type="region of interest" description="Disordered" evidence="7">
    <location>
        <begin position="1"/>
        <end position="27"/>
    </location>
</feature>
<dbReference type="InParanoid" id="Q6BQY2"/>
<organism evidence="9 10">
    <name type="scientific">Debaryomyces hansenii (strain ATCC 36239 / CBS 767 / BCRC 21394 / JCM 1990 / NBRC 0083 / IGC 2968)</name>
    <name type="common">Yeast</name>
    <name type="synonym">Torulaspora hansenii</name>
    <dbReference type="NCBI Taxonomy" id="284592"/>
    <lineage>
        <taxon>Eukaryota</taxon>
        <taxon>Fungi</taxon>
        <taxon>Dikarya</taxon>
        <taxon>Ascomycota</taxon>
        <taxon>Saccharomycotina</taxon>
        <taxon>Pichiomycetes</taxon>
        <taxon>Debaryomycetaceae</taxon>
        <taxon>Debaryomyces</taxon>
    </lineage>
</organism>
<keyword evidence="4 8" id="KW-0472">Membrane</keyword>
<dbReference type="HOGENOM" id="CLU_025943_0_1_1"/>
<feature type="transmembrane region" description="Helical" evidence="8">
    <location>
        <begin position="253"/>
        <end position="271"/>
    </location>
</feature>
<dbReference type="AlphaFoldDB" id="Q6BQY2"/>
<evidence type="ECO:0000256" key="4">
    <source>
        <dbReference type="ARBA" id="ARBA00023136"/>
    </source>
</evidence>
<feature type="transmembrane region" description="Helical" evidence="8">
    <location>
        <begin position="351"/>
        <end position="372"/>
    </location>
</feature>
<sequence>MSSMSTSDTTTTTLLRNRFDKSIPDQNEKTTEELLIEKLDKFLSSIESRLDSFEQYFKVSKGDIDEDLSVPEESDKSRRNSNASLSSIRSFSVNNLNMIYQRLGFIKDSVLKSSFTNLENLYNTLDDQYNYLFNSSTPIDDEKIGSNSKEMLSVKIITTIQYFDEKLLQVDNLIQDRTIQGTADYKAPTFKHLGFYNFNRALKAAENKYLHYYQLPLRWRENRYIVYGYRYSMKHSNMLKSVFKLNHNESMNIWTHLIGFLLFLYICFWHYPGTETFQRNSFQDNAAMYTFLAAAVGCLGCSVIFHTYTSFANIATKSNCACVDYTGITVLITASIMSAEYCSLYHYPSLLRIYMIFSSICGLTGFTFNWSPYFDKPECRSLRIGFYVGLAFLGFTTIICQIFYEGFVSSMKFFFPMVYKSLIWYAIGVIFYGSLFPERWRYDVVIIEDETCNHAHNSSDILKGNPENSGNEELEQIENDIKQEAEQYNHYCDEDDCKSIDDEKDLVEEEENKYRDIIDKHFPLEPIKTPYNKDFFSLWWVDYCFSSHNIWHICVVLGVIGHYYTIIEMFDKIANL</sequence>
<feature type="compositionally biased region" description="Basic and acidic residues" evidence="7">
    <location>
        <begin position="17"/>
        <end position="27"/>
    </location>
</feature>
<keyword evidence="6" id="KW-0175">Coiled coil</keyword>
<dbReference type="OrthoDB" id="5585746at2759"/>
<dbReference type="OMA" id="WRYDVII"/>